<organism evidence="2 3">
    <name type="scientific">Melanomma pulvis-pyrius CBS 109.77</name>
    <dbReference type="NCBI Taxonomy" id="1314802"/>
    <lineage>
        <taxon>Eukaryota</taxon>
        <taxon>Fungi</taxon>
        <taxon>Dikarya</taxon>
        <taxon>Ascomycota</taxon>
        <taxon>Pezizomycotina</taxon>
        <taxon>Dothideomycetes</taxon>
        <taxon>Pleosporomycetidae</taxon>
        <taxon>Pleosporales</taxon>
        <taxon>Melanommataceae</taxon>
        <taxon>Melanomma</taxon>
    </lineage>
</organism>
<feature type="coiled-coil region" evidence="1">
    <location>
        <begin position="42"/>
        <end position="76"/>
    </location>
</feature>
<evidence type="ECO:0000313" key="3">
    <source>
        <dbReference type="Proteomes" id="UP000799757"/>
    </source>
</evidence>
<protein>
    <submittedName>
        <fullName evidence="2">Uncharacterized protein</fullName>
    </submittedName>
</protein>
<keyword evidence="1" id="KW-0175">Coiled coil</keyword>
<dbReference type="EMBL" id="MU001915">
    <property type="protein sequence ID" value="KAF2793757.1"/>
    <property type="molecule type" value="Genomic_DNA"/>
</dbReference>
<keyword evidence="3" id="KW-1185">Reference proteome</keyword>
<name>A0A6A6XDH8_9PLEO</name>
<proteinExistence type="predicted"/>
<evidence type="ECO:0000256" key="1">
    <source>
        <dbReference type="SAM" id="Coils"/>
    </source>
</evidence>
<reference evidence="2" key="1">
    <citation type="journal article" date="2020" name="Stud. Mycol.">
        <title>101 Dothideomycetes genomes: a test case for predicting lifestyles and emergence of pathogens.</title>
        <authorList>
            <person name="Haridas S."/>
            <person name="Albert R."/>
            <person name="Binder M."/>
            <person name="Bloem J."/>
            <person name="Labutti K."/>
            <person name="Salamov A."/>
            <person name="Andreopoulos B."/>
            <person name="Baker S."/>
            <person name="Barry K."/>
            <person name="Bills G."/>
            <person name="Bluhm B."/>
            <person name="Cannon C."/>
            <person name="Castanera R."/>
            <person name="Culley D."/>
            <person name="Daum C."/>
            <person name="Ezra D."/>
            <person name="Gonzalez J."/>
            <person name="Henrissat B."/>
            <person name="Kuo A."/>
            <person name="Liang C."/>
            <person name="Lipzen A."/>
            <person name="Lutzoni F."/>
            <person name="Magnuson J."/>
            <person name="Mondo S."/>
            <person name="Nolan M."/>
            <person name="Ohm R."/>
            <person name="Pangilinan J."/>
            <person name="Park H.-J."/>
            <person name="Ramirez L."/>
            <person name="Alfaro M."/>
            <person name="Sun H."/>
            <person name="Tritt A."/>
            <person name="Yoshinaga Y."/>
            <person name="Zwiers L.-H."/>
            <person name="Turgeon B."/>
            <person name="Goodwin S."/>
            <person name="Spatafora J."/>
            <person name="Crous P."/>
            <person name="Grigoriev I."/>
        </authorList>
    </citation>
    <scope>NUCLEOTIDE SEQUENCE</scope>
    <source>
        <strain evidence="2">CBS 109.77</strain>
    </source>
</reference>
<dbReference type="AlphaFoldDB" id="A0A6A6XDH8"/>
<dbReference type="Proteomes" id="UP000799757">
    <property type="component" value="Unassembled WGS sequence"/>
</dbReference>
<gene>
    <name evidence="2" type="ORF">K505DRAFT_385031</name>
</gene>
<sequence>MVHATRTATDVIPTFENFQVKEVSGGQEKKDVRIKIKVKGKEQTYKEELEAEKAKNMQLNEENNNLVMQLRAVTADLDLLIRNLRLYQHTHLVGGPQQMW</sequence>
<evidence type="ECO:0000313" key="2">
    <source>
        <dbReference type="EMBL" id="KAF2793757.1"/>
    </source>
</evidence>
<accession>A0A6A6XDH8</accession>